<sequence>MQSKHELNPSFLAYFVKQKITILANHYFEDEQRRKKCIERWCGKLNQLKKEIEEESLHTDLTMEEIIEAKTEKFMREVEEGIKINLNRNKTGGLDVQSPRHTETNKKAPNLSIGRLRKSSSTQIGSKRTLVSSTEGVLGNAERQPLSSNELPLGMSNHQFAILCNYLVTNFDKGNFVDKETNYEPPEYLCFKGSSVTGLSYANEKGAKPFGPHSDYDCILVWKQGIDAMINLDLTTDHLPKNLKLDDASGLRFLNLHSDDRLTHEKYNVSKRRIFPNGIPHLLCCEDLQSKMHTLHPLNFVVLRSLDDIALSNDIVESDKALDSKEKKKMYGKLKHYVFEEREVSEAVREQLFFHKARADNNPGQVLVFSWRLVKLYHALYQQGQFENQKYNAGFFSETKRNKREAQEPINILQERDRQFQWVNEIINSETARPESK</sequence>
<reference evidence="2 3" key="1">
    <citation type="submission" date="2015-11" db="EMBL/GenBank/DDBJ databases">
        <title>Genomic analysis of 38 Legionella species identifies large and diverse effector repertoires.</title>
        <authorList>
            <person name="Burstein D."/>
            <person name="Amaro F."/>
            <person name="Zusman T."/>
            <person name="Lifshitz Z."/>
            <person name="Cohen O."/>
            <person name="Gilbert J.A."/>
            <person name="Pupko T."/>
            <person name="Shuman H.A."/>
            <person name="Segal G."/>
        </authorList>
    </citation>
    <scope>NUCLEOTIDE SEQUENCE [LARGE SCALE GENOMIC DNA]</scope>
    <source>
        <strain evidence="2 3">CDC#1442-AUS-E</strain>
    </source>
</reference>
<dbReference type="RefSeq" id="WP_058507756.1">
    <property type="nucleotide sequence ID" value="NZ_CAAAIK010000001.1"/>
</dbReference>
<keyword evidence="3" id="KW-1185">Reference proteome</keyword>
<dbReference type="PATRIC" id="fig|45073.5.peg.1751"/>
<dbReference type="Proteomes" id="UP000054618">
    <property type="component" value="Unassembled WGS sequence"/>
</dbReference>
<evidence type="ECO:0000313" key="2">
    <source>
        <dbReference type="EMBL" id="KTD50333.1"/>
    </source>
</evidence>
<evidence type="ECO:0000313" key="3">
    <source>
        <dbReference type="Proteomes" id="UP000054618"/>
    </source>
</evidence>
<dbReference type="OrthoDB" id="5646502at2"/>
<gene>
    <name evidence="2" type="ORF">Lqui_1658</name>
</gene>
<proteinExistence type="predicted"/>
<dbReference type="EMBL" id="LNYS01000008">
    <property type="protein sequence ID" value="KTD50333.1"/>
    <property type="molecule type" value="Genomic_DNA"/>
</dbReference>
<accession>A0A0W0XZV9</accession>
<feature type="region of interest" description="Disordered" evidence="1">
    <location>
        <begin position="90"/>
        <end position="109"/>
    </location>
</feature>
<dbReference type="AlphaFoldDB" id="A0A0W0XZV9"/>
<comment type="caution">
    <text evidence="2">The sequence shown here is derived from an EMBL/GenBank/DDBJ whole genome shotgun (WGS) entry which is preliminary data.</text>
</comment>
<protein>
    <submittedName>
        <fullName evidence="2">Uncharacterized protein</fullName>
    </submittedName>
</protein>
<feature type="region of interest" description="Disordered" evidence="1">
    <location>
        <begin position="116"/>
        <end position="136"/>
    </location>
</feature>
<organism evidence="2 3">
    <name type="scientific">Legionella quinlivanii</name>
    <dbReference type="NCBI Taxonomy" id="45073"/>
    <lineage>
        <taxon>Bacteria</taxon>
        <taxon>Pseudomonadati</taxon>
        <taxon>Pseudomonadota</taxon>
        <taxon>Gammaproteobacteria</taxon>
        <taxon>Legionellales</taxon>
        <taxon>Legionellaceae</taxon>
        <taxon>Legionella</taxon>
    </lineage>
</organism>
<name>A0A0W0XZV9_9GAMM</name>
<feature type="compositionally biased region" description="Polar residues" evidence="1">
    <location>
        <begin position="119"/>
        <end position="135"/>
    </location>
</feature>
<evidence type="ECO:0000256" key="1">
    <source>
        <dbReference type="SAM" id="MobiDB-lite"/>
    </source>
</evidence>